<accession>A0A5A7N346</accession>
<sequence>MGQSRQKREEPERRCLVCSEVGPRETMIRLVMAPDEKLIPDLAESLPGRGVWIKADRASFEQALDKKRFIGAVARSLKRPIMPAMVDRALPDLIDRLLLDRVMGRLGLEKRAGRLVTGFEKVRAALLSGRASILIEAADGAVDGRRKVRTAAGETVAIAAILDRTQLGLALGRENVVHAAVLKGTGATRLLCELERLALWRGQSLAPALNLAVPHAQPAGPEAEE</sequence>
<gene>
    <name evidence="2" type="ORF">JCM17846_02100</name>
</gene>
<dbReference type="AlphaFoldDB" id="A0A5A7N346"/>
<dbReference type="InterPro" id="IPR037465">
    <property type="entry name" value="YlxR"/>
</dbReference>
<dbReference type="InterPro" id="IPR007393">
    <property type="entry name" value="YlxR_dom"/>
</dbReference>
<dbReference type="Pfam" id="PF04296">
    <property type="entry name" value="YlxR"/>
    <property type="match status" value="1"/>
</dbReference>
<evidence type="ECO:0000313" key="3">
    <source>
        <dbReference type="Proteomes" id="UP000324996"/>
    </source>
</evidence>
<keyword evidence="3" id="KW-1185">Reference proteome</keyword>
<dbReference type="InterPro" id="IPR029064">
    <property type="entry name" value="Ribosomal_eL30-like_sf"/>
</dbReference>
<dbReference type="SUPFAM" id="SSF64376">
    <property type="entry name" value="YlxR-like"/>
    <property type="match status" value="1"/>
</dbReference>
<dbReference type="RefSeq" id="WP_081837346.1">
    <property type="nucleotide sequence ID" value="NZ_BKCN01000001.1"/>
</dbReference>
<name>A0A5A7N346_9PROT</name>
<proteinExistence type="predicted"/>
<protein>
    <submittedName>
        <fullName evidence="2">DNA-binding protein</fullName>
    </submittedName>
</protein>
<comment type="caution">
    <text evidence="2">The sequence shown here is derived from an EMBL/GenBank/DDBJ whole genome shotgun (WGS) entry which is preliminary data.</text>
</comment>
<reference evidence="2 3" key="1">
    <citation type="submission" date="2019-09" db="EMBL/GenBank/DDBJ databases">
        <title>NBRP : Genome information of microbial organism related human and environment.</title>
        <authorList>
            <person name="Hattori M."/>
            <person name="Oshima K."/>
            <person name="Inaba H."/>
            <person name="Suda W."/>
            <person name="Sakamoto M."/>
            <person name="Iino T."/>
            <person name="Kitahara M."/>
            <person name="Oshida Y."/>
            <person name="Iida T."/>
            <person name="Kudo T."/>
            <person name="Itoh T."/>
            <person name="Ohkuma M."/>
        </authorList>
    </citation>
    <scope>NUCLEOTIDE SEQUENCE [LARGE SCALE GENOMIC DNA]</scope>
    <source>
        <strain evidence="2 3">Q-1</strain>
    </source>
</reference>
<dbReference type="Gene3D" id="3.30.1230.10">
    <property type="entry name" value="YlxR-like"/>
    <property type="match status" value="1"/>
</dbReference>
<dbReference type="Gene3D" id="3.30.1330.30">
    <property type="match status" value="1"/>
</dbReference>
<keyword evidence="2" id="KW-0238">DNA-binding</keyword>
<dbReference type="NCBIfam" id="NF006622">
    <property type="entry name" value="PRK09190.1"/>
    <property type="match status" value="1"/>
</dbReference>
<dbReference type="GO" id="GO:0003677">
    <property type="term" value="F:DNA binding"/>
    <property type="evidence" value="ECO:0007669"/>
    <property type="project" value="UniProtKB-KW"/>
</dbReference>
<evidence type="ECO:0000259" key="1">
    <source>
        <dbReference type="Pfam" id="PF04296"/>
    </source>
</evidence>
<feature type="domain" description="YlxR" evidence="1">
    <location>
        <begin position="13"/>
        <end position="81"/>
    </location>
</feature>
<dbReference type="InterPro" id="IPR035931">
    <property type="entry name" value="YlxR-like_sf"/>
</dbReference>
<dbReference type="SUPFAM" id="SSF55315">
    <property type="entry name" value="L30e-like"/>
    <property type="match status" value="1"/>
</dbReference>
<dbReference type="Proteomes" id="UP000324996">
    <property type="component" value="Unassembled WGS sequence"/>
</dbReference>
<evidence type="ECO:0000313" key="2">
    <source>
        <dbReference type="EMBL" id="GER02528.1"/>
    </source>
</evidence>
<dbReference type="PANTHER" id="PTHR34215:SF1">
    <property type="entry name" value="YLXR DOMAIN-CONTAINING PROTEIN"/>
    <property type="match status" value="1"/>
</dbReference>
<organism evidence="2 3">
    <name type="scientific">Iodidimonas nitroreducens</name>
    <dbReference type="NCBI Taxonomy" id="1236968"/>
    <lineage>
        <taxon>Bacteria</taxon>
        <taxon>Pseudomonadati</taxon>
        <taxon>Pseudomonadota</taxon>
        <taxon>Alphaproteobacteria</taxon>
        <taxon>Iodidimonadales</taxon>
        <taxon>Iodidimonadaceae</taxon>
        <taxon>Iodidimonas</taxon>
    </lineage>
</organism>
<dbReference type="PANTHER" id="PTHR34215">
    <property type="entry name" value="BLL0784 PROTEIN"/>
    <property type="match status" value="1"/>
</dbReference>
<dbReference type="EMBL" id="BKCN01000001">
    <property type="protein sequence ID" value="GER02528.1"/>
    <property type="molecule type" value="Genomic_DNA"/>
</dbReference>